<dbReference type="EMBL" id="BBMM01000011">
    <property type="protein sequence ID" value="GAL01545.1"/>
    <property type="molecule type" value="Genomic_DNA"/>
</dbReference>
<dbReference type="OrthoDB" id="708105at2"/>
<dbReference type="Proteomes" id="UP000029226">
    <property type="component" value="Unassembled WGS sequence"/>
</dbReference>
<dbReference type="InterPro" id="IPR009282">
    <property type="entry name" value="DUF937"/>
</dbReference>
<evidence type="ECO:0000313" key="10">
    <source>
        <dbReference type="Proteomes" id="UP000239997"/>
    </source>
</evidence>
<gene>
    <name evidence="4" type="ORF">IL45_00745</name>
    <name evidence="3" type="ORF">JCM19275_799</name>
    <name evidence="1" type="ORF">JCM19296_2978</name>
    <name evidence="2" type="ORF">JCM19314_1328</name>
    <name evidence="5" type="ORF">LY02_02613</name>
</gene>
<evidence type="ECO:0000313" key="8">
    <source>
        <dbReference type="Proteomes" id="UP000029226"/>
    </source>
</evidence>
<organism evidence="4 6">
    <name type="scientific">Nonlabens ulvanivorans</name>
    <name type="common">Persicivirga ulvanivorans</name>
    <dbReference type="NCBI Taxonomy" id="906888"/>
    <lineage>
        <taxon>Bacteria</taxon>
        <taxon>Pseudomonadati</taxon>
        <taxon>Bacteroidota</taxon>
        <taxon>Flavobacteriia</taxon>
        <taxon>Flavobacteriales</taxon>
        <taxon>Flavobacteriaceae</taxon>
        <taxon>Nonlabens</taxon>
    </lineage>
</organism>
<evidence type="ECO:0000313" key="4">
    <source>
        <dbReference type="EMBL" id="KEZ94634.1"/>
    </source>
</evidence>
<evidence type="ECO:0000313" key="5">
    <source>
        <dbReference type="EMBL" id="PRX12547.1"/>
    </source>
</evidence>
<dbReference type="Proteomes" id="UP000029647">
    <property type="component" value="Unassembled WGS sequence"/>
</dbReference>
<dbReference type="EMBL" id="BBLG01000008">
    <property type="protein sequence ID" value="GAK77371.1"/>
    <property type="molecule type" value="Genomic_DNA"/>
</dbReference>
<reference evidence="7 8" key="1">
    <citation type="journal article" date="2014" name="Genome Announc.">
        <title>Draft Genome Sequences of Marine Flavobacterium Nonlabens Strains NR17, NR24, NR27, NR32, NR33, and Ara13.</title>
        <authorList>
            <person name="Nakanishi M."/>
            <person name="Meirelles P."/>
            <person name="Suzuki R."/>
            <person name="Takatani N."/>
            <person name="Mino S."/>
            <person name="Suda W."/>
            <person name="Oshima K."/>
            <person name="Hattori M."/>
            <person name="Ohkuma M."/>
            <person name="Hosokawa M."/>
            <person name="Miyashita K."/>
            <person name="Thompson F.L."/>
            <person name="Niwa A."/>
            <person name="Sawabe T."/>
            <person name="Sawabe T."/>
        </authorList>
    </citation>
    <scope>NUCLEOTIDE SEQUENCE [LARGE SCALE GENOMIC DNA]</scope>
    <source>
        <strain evidence="3">JCM 19275</strain>
        <strain evidence="1">JCM 19296</strain>
        <strain evidence="2">JCM 19314</strain>
        <strain evidence="9">JCM19275</strain>
        <strain evidence="7">JCM19296</strain>
        <strain evidence="8">JCM19314</strain>
    </source>
</reference>
<evidence type="ECO:0000313" key="9">
    <source>
        <dbReference type="Proteomes" id="UP000029647"/>
    </source>
</evidence>
<dbReference type="EMBL" id="JPJI01000004">
    <property type="protein sequence ID" value="KEZ94634.1"/>
    <property type="molecule type" value="Genomic_DNA"/>
</dbReference>
<evidence type="ECO:0000313" key="1">
    <source>
        <dbReference type="EMBL" id="GAK77371.1"/>
    </source>
</evidence>
<evidence type="ECO:0000313" key="6">
    <source>
        <dbReference type="Proteomes" id="UP000028531"/>
    </source>
</evidence>
<dbReference type="RefSeq" id="WP_036579098.1">
    <property type="nucleotide sequence ID" value="NZ_CP138994.1"/>
</dbReference>
<dbReference type="Proteomes" id="UP000239997">
    <property type="component" value="Unassembled WGS sequence"/>
</dbReference>
<dbReference type="EMBL" id="BBNT01000010">
    <property type="protein sequence ID" value="GAL76390.1"/>
    <property type="molecule type" value="Genomic_DNA"/>
</dbReference>
<dbReference type="Pfam" id="PF06078">
    <property type="entry name" value="DUF937"/>
    <property type="match status" value="1"/>
</dbReference>
<dbReference type="AlphaFoldDB" id="A0A084K0A0"/>
<dbReference type="Proteomes" id="UP000028980">
    <property type="component" value="Unassembled WGS sequence"/>
</dbReference>
<proteinExistence type="predicted"/>
<reference evidence="5 10" key="3">
    <citation type="submission" date="2018-03" db="EMBL/GenBank/DDBJ databases">
        <title>Genomic Encyclopedia of Archaeal and Bacterial Type Strains, Phase II (KMG-II): from individual species to whole genera.</title>
        <authorList>
            <person name="Goeker M."/>
        </authorList>
    </citation>
    <scope>NUCLEOTIDE SEQUENCE [LARGE SCALE GENOMIC DNA]</scope>
    <source>
        <strain evidence="5 10">DSM 22727</strain>
    </source>
</reference>
<dbReference type="Proteomes" id="UP000028531">
    <property type="component" value="Unassembled WGS sequence"/>
</dbReference>
<evidence type="ECO:0000313" key="3">
    <source>
        <dbReference type="EMBL" id="GAL76390.1"/>
    </source>
</evidence>
<dbReference type="EMBL" id="PVNA01000006">
    <property type="protein sequence ID" value="PRX12547.1"/>
    <property type="molecule type" value="Genomic_DNA"/>
</dbReference>
<name>A0A084K0A0_NONUL</name>
<comment type="caution">
    <text evidence="4">The sequence shown here is derived from an EMBL/GenBank/DDBJ whole genome shotgun (WGS) entry which is preliminary data.</text>
</comment>
<evidence type="ECO:0000313" key="2">
    <source>
        <dbReference type="EMBL" id="GAL01545.1"/>
    </source>
</evidence>
<accession>A0A084K0A0</accession>
<reference evidence="4 6" key="2">
    <citation type="submission" date="2014-07" db="EMBL/GenBank/DDBJ databases">
        <title>Draft genome sequence of Nonlabens ulvanivorans, an ulvan degrading bacterium.</title>
        <authorList>
            <person name="Kopel M."/>
            <person name="Helbert W."/>
            <person name="Henrissat B."/>
            <person name="Doniger T."/>
            <person name="Banin E."/>
        </authorList>
    </citation>
    <scope>NUCLEOTIDE SEQUENCE [LARGE SCALE GENOMIC DNA]</scope>
    <source>
        <strain evidence="4 6">PLR</strain>
    </source>
</reference>
<keyword evidence="10" id="KW-1185">Reference proteome</keyword>
<sequence>MASILDLLQSDIGQTLINGAAQKTGQPADKTANVLSQAMPLILGAMQRNASTPEGASALNNALSDQRHSGGVLDMLGGLFGDGAGSPDDLLQDGAGILGHVLGTKQPQVENALSKSSGMDMDSVSQIIKIAAPILMGVIGKQKQTSNVDQNGIGDLLGSVLGQSGSHDQSFIEQILDADGDGSIIDDVAGMVLGGDKKKGGLGGLIGGLFGK</sequence>
<protein>
    <submittedName>
        <fullName evidence="5">Uncharacterized protein DUF937</fullName>
    </submittedName>
</protein>
<evidence type="ECO:0000313" key="7">
    <source>
        <dbReference type="Proteomes" id="UP000028980"/>
    </source>
</evidence>